<proteinExistence type="predicted"/>
<evidence type="ECO:0000313" key="2">
    <source>
        <dbReference type="Proteomes" id="UP000321577"/>
    </source>
</evidence>
<evidence type="ECO:0000313" key="1">
    <source>
        <dbReference type="EMBL" id="GEP41948.1"/>
    </source>
</evidence>
<dbReference type="AlphaFoldDB" id="A0A512M5E3"/>
<sequence length="435" mass="49163">MEKRWQNDVSLSPAMTTLSSRRQFLSTFAMGALGARASAQEEGVPLPKFPPTRMITKGPGYHWFAYYDKLQFSPDNRFVLSHKVNFEHRSPTADDVIEVGMVDLQENDKWIPLGKSSAWCWQQGCMLQWIPGTESKVIWNDREKDKFVSHILDVKTGEKHTLPAPIYALAPNGKEAVSCDFSRVADCRPGYGYAGIRDRFFDDMAPEGSGVTHVNLETGAEKLIVSHALLAKTGTVMDNHPDSKHHAYHLLVGPDGKRFIMLHRWTQPKGGHLTRLITANMDGSDLRIVIPNGYASHFIWRDAAHILSQGKNWLGNPEWGDFLFEDKDSGIVAEIGHGVLDGSGHLTYLKNNEWILNDTYPKGVRRIQTPHLYHIATNKRIDLGYFPQPPEYKGEWRCDCHPRSSRDERWVCVDAPDGANGRQLHLIDIQGLMDV</sequence>
<gene>
    <name evidence="1" type="ORF">BGE01nite_12390</name>
</gene>
<protein>
    <submittedName>
        <fullName evidence="1">Uncharacterized protein</fullName>
    </submittedName>
</protein>
<name>A0A512M5E3_9BACT</name>
<dbReference type="Proteomes" id="UP000321577">
    <property type="component" value="Unassembled WGS sequence"/>
</dbReference>
<reference evidence="1 2" key="1">
    <citation type="submission" date="2019-07" db="EMBL/GenBank/DDBJ databases">
        <title>Whole genome shotgun sequence of Brevifollis gellanilyticus NBRC 108608.</title>
        <authorList>
            <person name="Hosoyama A."/>
            <person name="Uohara A."/>
            <person name="Ohji S."/>
            <person name="Ichikawa N."/>
        </authorList>
    </citation>
    <scope>NUCLEOTIDE SEQUENCE [LARGE SCALE GENOMIC DNA]</scope>
    <source>
        <strain evidence="1 2">NBRC 108608</strain>
    </source>
</reference>
<comment type="caution">
    <text evidence="1">The sequence shown here is derived from an EMBL/GenBank/DDBJ whole genome shotgun (WGS) entry which is preliminary data.</text>
</comment>
<organism evidence="1 2">
    <name type="scientific">Brevifollis gellanilyticus</name>
    <dbReference type="NCBI Taxonomy" id="748831"/>
    <lineage>
        <taxon>Bacteria</taxon>
        <taxon>Pseudomonadati</taxon>
        <taxon>Verrucomicrobiota</taxon>
        <taxon>Verrucomicrobiia</taxon>
        <taxon>Verrucomicrobiales</taxon>
        <taxon>Verrucomicrobiaceae</taxon>
    </lineage>
</organism>
<accession>A0A512M5E3</accession>
<dbReference type="EMBL" id="BKAG01000006">
    <property type="protein sequence ID" value="GEP41948.1"/>
    <property type="molecule type" value="Genomic_DNA"/>
</dbReference>
<keyword evidence="2" id="KW-1185">Reference proteome</keyword>